<dbReference type="InterPro" id="IPR004087">
    <property type="entry name" value="KH_dom"/>
</dbReference>
<proteinExistence type="predicted"/>
<reference evidence="7" key="1">
    <citation type="journal article" date="2013" name="PLoS Genet.">
        <title>The genome of Spraguea lophii and the basis of host-microsporidian interactions.</title>
        <authorList>
            <person name="Campbell S.E."/>
            <person name="Williams T.A."/>
            <person name="Yousuf A."/>
            <person name="Soanes D.M."/>
            <person name="Paszkiewicz K.H."/>
            <person name="Williams B.A.P."/>
        </authorList>
    </citation>
    <scope>NUCLEOTIDE SEQUENCE [LARGE SCALE GENOMIC DNA]</scope>
    <source>
        <strain evidence="7">42_110</strain>
    </source>
</reference>
<dbReference type="STRING" id="1358809.S7W9U0"/>
<dbReference type="Gene3D" id="3.30.1370.10">
    <property type="entry name" value="K Homology domain, type 1"/>
    <property type="match status" value="1"/>
</dbReference>
<comment type="caution">
    <text evidence="6">The sequence shown here is derived from an EMBL/GenBank/DDBJ whole genome shotgun (WGS) entry which is preliminary data.</text>
</comment>
<evidence type="ECO:0000256" key="4">
    <source>
        <dbReference type="ARBA" id="ARBA00025554"/>
    </source>
</evidence>
<dbReference type="PANTHER" id="PTHR12826">
    <property type="entry name" value="RIBONUCLEASE Y"/>
    <property type="match status" value="1"/>
</dbReference>
<feature type="domain" description="K Homology" evidence="5">
    <location>
        <begin position="96"/>
        <end position="161"/>
    </location>
</feature>
<dbReference type="PANTHER" id="PTHR12826:SF13">
    <property type="entry name" value="RNA-BINDING PROTEIN PNO1"/>
    <property type="match status" value="1"/>
</dbReference>
<dbReference type="Pfam" id="PF22891">
    <property type="entry name" value="KH_PNO1_2nd"/>
    <property type="match status" value="1"/>
</dbReference>
<dbReference type="InParanoid" id="S7W9U0"/>
<keyword evidence="7" id="KW-1185">Reference proteome</keyword>
<dbReference type="GO" id="GO:0003723">
    <property type="term" value="F:RNA binding"/>
    <property type="evidence" value="ECO:0007669"/>
    <property type="project" value="UniProtKB-KW"/>
</dbReference>
<evidence type="ECO:0000313" key="6">
    <source>
        <dbReference type="EMBL" id="EPR79685.1"/>
    </source>
</evidence>
<dbReference type="InterPro" id="IPR036612">
    <property type="entry name" value="KH_dom_type_1_sf"/>
</dbReference>
<evidence type="ECO:0000259" key="5">
    <source>
        <dbReference type="SMART" id="SM00322"/>
    </source>
</evidence>
<comment type="function">
    <text evidence="4">Required for small ribosomal subunit (SSU) synthesis. Has a role in the processing of early nucleolar and late cytoplasmic pre-RNA species.</text>
</comment>
<dbReference type="AlphaFoldDB" id="S7W9U0"/>
<comment type="subunit">
    <text evidence="1">Component of the small ribosomal subunit, ribosomal RNA processing complex (SSU RRP complex).</text>
</comment>
<dbReference type="VEuPathDB" id="MicrosporidiaDB:SLOPH_1238"/>
<dbReference type="HOGENOM" id="CLU_064992_1_0_1"/>
<evidence type="ECO:0000256" key="2">
    <source>
        <dbReference type="ARBA" id="ARBA00016042"/>
    </source>
</evidence>
<name>S7W9U0_SPRLO</name>
<evidence type="ECO:0000256" key="1">
    <source>
        <dbReference type="ARBA" id="ARBA00011420"/>
    </source>
</evidence>
<dbReference type="OMA" id="TPLRNNW"/>
<dbReference type="EMBL" id="ATCN01000156">
    <property type="protein sequence ID" value="EPR79685.1"/>
    <property type="molecule type" value="Genomic_DNA"/>
</dbReference>
<dbReference type="SMART" id="SM00322">
    <property type="entry name" value="KH"/>
    <property type="match status" value="1"/>
</dbReference>
<dbReference type="FunCoup" id="S7W9U0">
    <property type="interactions" value="141"/>
</dbReference>
<accession>S7W9U0</accession>
<evidence type="ECO:0000313" key="7">
    <source>
        <dbReference type="Proteomes" id="UP000014978"/>
    </source>
</evidence>
<evidence type="ECO:0000256" key="3">
    <source>
        <dbReference type="ARBA" id="ARBA00022884"/>
    </source>
</evidence>
<dbReference type="Proteomes" id="UP000014978">
    <property type="component" value="Unassembled WGS sequence"/>
</dbReference>
<keyword evidence="3" id="KW-0694">RNA-binding</keyword>
<dbReference type="InterPro" id="IPR055211">
    <property type="entry name" value="KH_PNO1_2nd"/>
</dbReference>
<gene>
    <name evidence="6" type="ORF">SLOPH_1238</name>
</gene>
<dbReference type="OrthoDB" id="1932641at2759"/>
<dbReference type="SUPFAM" id="SSF54791">
    <property type="entry name" value="Eukaryotic type KH-domain (KH-domain type I)"/>
    <property type="match status" value="1"/>
</dbReference>
<protein>
    <recommendedName>
        <fullName evidence="2">Pre-rRNA-processing protein PNO1</fullName>
    </recommendedName>
</protein>
<dbReference type="GO" id="GO:0005730">
    <property type="term" value="C:nucleolus"/>
    <property type="evidence" value="ECO:0007669"/>
    <property type="project" value="EnsemblFungi"/>
</dbReference>
<sequence>MNEREIASIQVPIPKVNYLKKKWMDIYTPLVSIANLEVRMNLSIPSIDLRLAIDNENIMCLEKGKMFINLILLGFTPQEAILALKEECAVNISFTVKDIKKLSGHNLERAVGRVVGREGKIKEQIEQSSRTKIVIKNDTFHILGSEEGVKLAKDGICRLVMGANPGSIQNKMRRIAKKMKEECFLV</sequence>
<organism evidence="6 7">
    <name type="scientific">Spraguea lophii (strain 42_110)</name>
    <name type="common">Microsporidian parasite</name>
    <dbReference type="NCBI Taxonomy" id="1358809"/>
    <lineage>
        <taxon>Eukaryota</taxon>
        <taxon>Fungi</taxon>
        <taxon>Fungi incertae sedis</taxon>
        <taxon>Microsporidia</taxon>
        <taxon>Spragueidae</taxon>
        <taxon>Spraguea</taxon>
    </lineage>
</organism>